<gene>
    <name evidence="1" type="ORF">CO110_05110</name>
</gene>
<dbReference type="EMBL" id="PFUI01000132">
    <property type="protein sequence ID" value="PJB29565.1"/>
    <property type="molecule type" value="Genomic_DNA"/>
</dbReference>
<dbReference type="AlphaFoldDB" id="A0A2M8ATN0"/>
<proteinExistence type="predicted"/>
<protein>
    <submittedName>
        <fullName evidence="1">Uncharacterized protein</fullName>
    </submittedName>
</protein>
<dbReference type="Proteomes" id="UP000231366">
    <property type="component" value="Unassembled WGS sequence"/>
</dbReference>
<sequence length="81" mass="9343">MGKKAERVMKCDVFPGETQAQFSPLLNQYQDRSRQKTKIRAANFMERQDSDMMDIQNKPPSLNVIPVLITPLFGQIFKVIN</sequence>
<comment type="caution">
    <text evidence="1">The sequence shown here is derived from an EMBL/GenBank/DDBJ whole genome shotgun (WGS) entry which is preliminary data.</text>
</comment>
<accession>A0A2M8ATN0</accession>
<evidence type="ECO:0000313" key="2">
    <source>
        <dbReference type="Proteomes" id="UP000231366"/>
    </source>
</evidence>
<name>A0A2M8ATN0_9BACT</name>
<reference evidence="2" key="1">
    <citation type="submission" date="2017-09" db="EMBL/GenBank/DDBJ databases">
        <title>Depth-based differentiation of microbial function through sediment-hosted aquifers and enrichment of novel symbionts in the deep terrestrial subsurface.</title>
        <authorList>
            <person name="Probst A.J."/>
            <person name="Ladd B."/>
            <person name="Jarett J.K."/>
            <person name="Geller-Mcgrath D.E."/>
            <person name="Sieber C.M.K."/>
            <person name="Emerson J.B."/>
            <person name="Anantharaman K."/>
            <person name="Thomas B.C."/>
            <person name="Malmstrom R."/>
            <person name="Stieglmeier M."/>
            <person name="Klingl A."/>
            <person name="Woyke T."/>
            <person name="Ryan C.M."/>
            <person name="Banfield J.F."/>
        </authorList>
    </citation>
    <scope>NUCLEOTIDE SEQUENCE [LARGE SCALE GENOMIC DNA]</scope>
</reference>
<organism evidence="1 2">
    <name type="scientific">Candidatus Desantisbacteria bacterium CG_4_9_14_3_um_filter_40_11</name>
    <dbReference type="NCBI Taxonomy" id="1974546"/>
    <lineage>
        <taxon>Bacteria</taxon>
        <taxon>Candidatus Desantisiibacteriota</taxon>
    </lineage>
</organism>
<evidence type="ECO:0000313" key="1">
    <source>
        <dbReference type="EMBL" id="PJB29565.1"/>
    </source>
</evidence>